<evidence type="ECO:0000313" key="2">
    <source>
        <dbReference type="Proteomes" id="UP000623687"/>
    </source>
</evidence>
<protein>
    <recommendedName>
        <fullName evidence="3">F-box domain-containing protein</fullName>
    </recommendedName>
</protein>
<name>A0A8H7DUL5_PLEOS</name>
<evidence type="ECO:0000313" key="1">
    <source>
        <dbReference type="EMBL" id="KAF7433734.1"/>
    </source>
</evidence>
<dbReference type="SUPFAM" id="SSF81383">
    <property type="entry name" value="F-box domain"/>
    <property type="match status" value="1"/>
</dbReference>
<dbReference type="InterPro" id="IPR032675">
    <property type="entry name" value="LRR_dom_sf"/>
</dbReference>
<proteinExistence type="predicted"/>
<dbReference type="EMBL" id="JACETU010000003">
    <property type="protein sequence ID" value="KAF7433734.1"/>
    <property type="molecule type" value="Genomic_DNA"/>
</dbReference>
<dbReference type="InterPro" id="IPR036047">
    <property type="entry name" value="F-box-like_dom_sf"/>
</dbReference>
<sequence length="683" mass="77821">MTLMQNAPYIRPHIKELVLLYGIRAGPKNRPFVLDIDYKAFFRGFPNLAVIHCGASPLADVLSFLPGMPVTSLRVREWDATASELLSFFESCATTIRSLSFKTVFFLHPPANRDMLRVSVVTMSALKELALFNCSRRLPLYPKIEMPNLDVLYCAEWCSRSREEFPDSLVTLAVDWDLDQPLVSCRPFSVEKLSINWNFTWSWLSSIMPLVRKLAIPSKLQHLEILISENEYWHFHLDDFAANDDFEADILDLHENGSLRRVTFTLKMKDRNVWERHVEDTIGDKFRELILLVKMEQSEIQNAVGPMLPPEIVSLVLQELDYDLVSLSNCSLASKIWRDLTLPFLFHHLCLPDGKTFQRGFRLLVSNAPHIRQYVHEVLIGRSIAAPGSQFDEDLQLEIDQKRLEAFFLVLPRLKVLHCCLDSHLAIPLASVQSSITTLYIRGNSHPRSELLRLLRVAAGTLRHLTLRDMSFRRNTASCNVPPPGSMLALEQLFLYRCRNLPFFPTTIQMPNLTTLSLDDCDKSIFACVPASLETLLIQGVSICSSKSLPNDKLLRVDNVAIWCYPVNRLVQRMIHKLCIPSKIKQLEIVLVDHDIVGDDGLANLASMRDKGFEDDILSLHQTDSLERLIVTTELCSEGVRSEFPKLSSLGILHVQSVYSSLLSPQCRRLAKIREGTWAWTSE</sequence>
<accession>A0A8H7DUL5</accession>
<dbReference type="VEuPathDB" id="FungiDB:PC9H_005699"/>
<dbReference type="RefSeq" id="XP_036633761.1">
    <property type="nucleotide sequence ID" value="XM_036775259.1"/>
</dbReference>
<comment type="caution">
    <text evidence="1">The sequence shown here is derived from an EMBL/GenBank/DDBJ whole genome shotgun (WGS) entry which is preliminary data.</text>
</comment>
<organism evidence="1 2">
    <name type="scientific">Pleurotus ostreatus</name>
    <name type="common">Oyster mushroom</name>
    <name type="synonym">White-rot fungus</name>
    <dbReference type="NCBI Taxonomy" id="5322"/>
    <lineage>
        <taxon>Eukaryota</taxon>
        <taxon>Fungi</taxon>
        <taxon>Dikarya</taxon>
        <taxon>Basidiomycota</taxon>
        <taxon>Agaricomycotina</taxon>
        <taxon>Agaricomycetes</taxon>
        <taxon>Agaricomycetidae</taxon>
        <taxon>Agaricales</taxon>
        <taxon>Pleurotineae</taxon>
        <taxon>Pleurotaceae</taxon>
        <taxon>Pleurotus</taxon>
    </lineage>
</organism>
<dbReference type="OrthoDB" id="2788229at2759"/>
<dbReference type="Proteomes" id="UP000623687">
    <property type="component" value="Unassembled WGS sequence"/>
</dbReference>
<dbReference type="GeneID" id="59375517"/>
<reference evidence="1" key="1">
    <citation type="submission" date="2019-07" db="EMBL/GenBank/DDBJ databases">
        <authorList>
            <person name="Palmer J.M."/>
        </authorList>
    </citation>
    <scope>NUCLEOTIDE SEQUENCE</scope>
    <source>
        <strain evidence="1">PC9</strain>
    </source>
</reference>
<evidence type="ECO:0008006" key="3">
    <source>
        <dbReference type="Google" id="ProtNLM"/>
    </source>
</evidence>
<keyword evidence="2" id="KW-1185">Reference proteome</keyword>
<dbReference type="SUPFAM" id="SSF52058">
    <property type="entry name" value="L domain-like"/>
    <property type="match status" value="1"/>
</dbReference>
<gene>
    <name evidence="1" type="ORF">PC9H_005699</name>
</gene>
<dbReference type="Gene3D" id="3.80.10.10">
    <property type="entry name" value="Ribonuclease Inhibitor"/>
    <property type="match status" value="1"/>
</dbReference>
<dbReference type="AlphaFoldDB" id="A0A8H7DUL5"/>